<gene>
    <name evidence="2" type="ORF">GSCOC_T00039193001</name>
</gene>
<proteinExistence type="predicted"/>
<evidence type="ECO:0000256" key="1">
    <source>
        <dbReference type="SAM" id="MobiDB-lite"/>
    </source>
</evidence>
<name>A0A068V299_COFCA</name>
<dbReference type="Gramene" id="CDP14023">
    <property type="protein sequence ID" value="CDP14023"/>
    <property type="gene ID" value="GSCOC_T00039193001"/>
</dbReference>
<sequence>MELVRDTIPAKLLPPPRQQSSNGGGHLEVERYKISKRWVTLMIEKGELTNRFRMREIQVLRRSISSLQDT</sequence>
<dbReference type="InParanoid" id="A0A068V299"/>
<feature type="region of interest" description="Disordered" evidence="1">
    <location>
        <begin position="1"/>
        <end position="27"/>
    </location>
</feature>
<dbReference type="EMBL" id="HG739162">
    <property type="protein sequence ID" value="CDP14023.1"/>
    <property type="molecule type" value="Genomic_DNA"/>
</dbReference>
<evidence type="ECO:0000313" key="2">
    <source>
        <dbReference type="EMBL" id="CDP14023.1"/>
    </source>
</evidence>
<accession>A0A068V299</accession>
<protein>
    <submittedName>
        <fullName evidence="2">Uncharacterized protein</fullName>
    </submittedName>
</protein>
<keyword evidence="3" id="KW-1185">Reference proteome</keyword>
<reference evidence="3" key="1">
    <citation type="journal article" date="2014" name="Science">
        <title>The coffee genome provides insight into the convergent evolution of caffeine biosynthesis.</title>
        <authorList>
            <person name="Denoeud F."/>
            <person name="Carretero-Paulet L."/>
            <person name="Dereeper A."/>
            <person name="Droc G."/>
            <person name="Guyot R."/>
            <person name="Pietrella M."/>
            <person name="Zheng C."/>
            <person name="Alberti A."/>
            <person name="Anthony F."/>
            <person name="Aprea G."/>
            <person name="Aury J.M."/>
            <person name="Bento P."/>
            <person name="Bernard M."/>
            <person name="Bocs S."/>
            <person name="Campa C."/>
            <person name="Cenci A."/>
            <person name="Combes M.C."/>
            <person name="Crouzillat D."/>
            <person name="Da Silva C."/>
            <person name="Daddiego L."/>
            <person name="De Bellis F."/>
            <person name="Dussert S."/>
            <person name="Garsmeur O."/>
            <person name="Gayraud T."/>
            <person name="Guignon V."/>
            <person name="Jahn K."/>
            <person name="Jamilloux V."/>
            <person name="Joet T."/>
            <person name="Labadie K."/>
            <person name="Lan T."/>
            <person name="Leclercq J."/>
            <person name="Lepelley M."/>
            <person name="Leroy T."/>
            <person name="Li L.T."/>
            <person name="Librado P."/>
            <person name="Lopez L."/>
            <person name="Munoz A."/>
            <person name="Noel B."/>
            <person name="Pallavicini A."/>
            <person name="Perrotta G."/>
            <person name="Poncet V."/>
            <person name="Pot D."/>
            <person name="Priyono X."/>
            <person name="Rigoreau M."/>
            <person name="Rouard M."/>
            <person name="Rozas J."/>
            <person name="Tranchant-Dubreuil C."/>
            <person name="VanBuren R."/>
            <person name="Zhang Q."/>
            <person name="Andrade A.C."/>
            <person name="Argout X."/>
            <person name="Bertrand B."/>
            <person name="de Kochko A."/>
            <person name="Graziosi G."/>
            <person name="Henry R.J."/>
            <person name="Jayarama X."/>
            <person name="Ming R."/>
            <person name="Nagai C."/>
            <person name="Rounsley S."/>
            <person name="Sankoff D."/>
            <person name="Giuliano G."/>
            <person name="Albert V.A."/>
            <person name="Wincker P."/>
            <person name="Lashermes P."/>
        </authorList>
    </citation>
    <scope>NUCLEOTIDE SEQUENCE [LARGE SCALE GENOMIC DNA]</scope>
    <source>
        <strain evidence="3">cv. DH200-94</strain>
    </source>
</reference>
<dbReference type="Proteomes" id="UP000295252">
    <property type="component" value="Chromosome IV"/>
</dbReference>
<dbReference type="AlphaFoldDB" id="A0A068V299"/>
<organism evidence="2 3">
    <name type="scientific">Coffea canephora</name>
    <name type="common">Robusta coffee</name>
    <dbReference type="NCBI Taxonomy" id="49390"/>
    <lineage>
        <taxon>Eukaryota</taxon>
        <taxon>Viridiplantae</taxon>
        <taxon>Streptophyta</taxon>
        <taxon>Embryophyta</taxon>
        <taxon>Tracheophyta</taxon>
        <taxon>Spermatophyta</taxon>
        <taxon>Magnoliopsida</taxon>
        <taxon>eudicotyledons</taxon>
        <taxon>Gunneridae</taxon>
        <taxon>Pentapetalae</taxon>
        <taxon>asterids</taxon>
        <taxon>lamiids</taxon>
        <taxon>Gentianales</taxon>
        <taxon>Rubiaceae</taxon>
        <taxon>Ixoroideae</taxon>
        <taxon>Gardenieae complex</taxon>
        <taxon>Bertiereae - Coffeeae clade</taxon>
        <taxon>Coffeeae</taxon>
        <taxon>Coffea</taxon>
    </lineage>
</organism>
<evidence type="ECO:0000313" key="3">
    <source>
        <dbReference type="Proteomes" id="UP000295252"/>
    </source>
</evidence>